<accession>A0AB39UTP2</accession>
<evidence type="ECO:0000256" key="1">
    <source>
        <dbReference type="ARBA" id="ARBA00004167"/>
    </source>
</evidence>
<evidence type="ECO:0000256" key="6">
    <source>
        <dbReference type="SAM" id="Phobius"/>
    </source>
</evidence>
<dbReference type="EMBL" id="CP154858">
    <property type="protein sequence ID" value="XDT71647.1"/>
    <property type="molecule type" value="Genomic_DNA"/>
</dbReference>
<name>A0AB39UTP2_9GAMM</name>
<dbReference type="GO" id="GO:0016020">
    <property type="term" value="C:membrane"/>
    <property type="evidence" value="ECO:0007669"/>
    <property type="project" value="UniProtKB-SubCell"/>
</dbReference>
<dbReference type="SUPFAM" id="SSF140478">
    <property type="entry name" value="LemA-like"/>
    <property type="match status" value="1"/>
</dbReference>
<dbReference type="InterPro" id="IPR023353">
    <property type="entry name" value="LemA-like_dom_sf"/>
</dbReference>
<evidence type="ECO:0000313" key="7">
    <source>
        <dbReference type="EMBL" id="XDT71647.1"/>
    </source>
</evidence>
<organism evidence="7">
    <name type="scientific">Thermohahella caldifontis</name>
    <dbReference type="NCBI Taxonomy" id="3142973"/>
    <lineage>
        <taxon>Bacteria</taxon>
        <taxon>Pseudomonadati</taxon>
        <taxon>Pseudomonadota</taxon>
        <taxon>Gammaproteobacteria</taxon>
        <taxon>Oceanospirillales</taxon>
        <taxon>Hahellaceae</taxon>
        <taxon>Thermohahella</taxon>
    </lineage>
</organism>
<protein>
    <submittedName>
        <fullName evidence="7">LemA family protein</fullName>
    </submittedName>
</protein>
<feature type="transmembrane region" description="Helical" evidence="6">
    <location>
        <begin position="367"/>
        <end position="387"/>
    </location>
</feature>
<dbReference type="RefSeq" id="WP_369600673.1">
    <property type="nucleotide sequence ID" value="NZ_CP154858.1"/>
</dbReference>
<keyword evidence="3 6" id="KW-0812">Transmembrane</keyword>
<sequence>MSRILYALLALALSVGGWLLLNNGYTDVRAVRQLERLVPTPVHAVTGGETLVTGEARKWQKQVISRHTRTPSLYYHYRHDVQKRDSDGNTYWDTVEDVAQGVDFRLADDTGTLFVFVDPGTVPVTWHVPQRFYRQQGSHRYTEWRLEPGDRVSVFGYASLEPVGMVLRLDKPGQYRPIISTEGEAAERNSLGVLALFKLWGGLSLMALALFAAFRALKQHRLLGYLSTLSAVLAAVLVSLGLSMMRADLSDALTRLQAQHDNSWKLASHILWKADIRLGNESALADALSRPDVPDAVRQQVTDIYTRLAAAHDRLERDFRRFPERWLAPWWGLRVPPVAEHWPVDARTREALSGVVPTVAQGGYLPWVYWIALVLGVLAFFLAFRWVRVKRMIENIPTTDVAAVVPGINEVAGVLTPLDPPLTGPLTGRPCTWFTYRVEERRGSGKNARWVTIESRNEYRVFQCEDMSGRIAIHPDDAEIITRHKDTQRHGDMRYTETRLEPGDALYVLGQARPVPEAPSTLRFERDPDVPYIISNLDEETLMLRKATAGMVSVALGFAGVLLAALLGFGQSGGFAPTDFLAAAMISPGLLIVTTLVLHYNDLVFLRQRVVRNRANIDVILQKRHDLLPNLEKVARRYLTHEQQLQTRLAALRNLPAAQEGADRVLHHLEDELETLGRFRTAVEAYPQLKAQPVMSKLMAMVTQVENELAFMRDGLALAIERYTTRRESFPDLILARLFRFEDAAHLKADASARQAPAVSLSGPDD</sequence>
<proteinExistence type="inferred from homology"/>
<evidence type="ECO:0000256" key="5">
    <source>
        <dbReference type="ARBA" id="ARBA00023136"/>
    </source>
</evidence>
<evidence type="ECO:0000256" key="2">
    <source>
        <dbReference type="ARBA" id="ARBA00008854"/>
    </source>
</evidence>
<gene>
    <name evidence="7" type="ORF">AAIA72_12625</name>
</gene>
<dbReference type="PANTHER" id="PTHR34478:SF1">
    <property type="entry name" value="PROTEIN LEMA"/>
    <property type="match status" value="1"/>
</dbReference>
<comment type="subcellular location">
    <subcellularLocation>
        <location evidence="1">Membrane</location>
        <topology evidence="1">Single-pass membrane protein</topology>
    </subcellularLocation>
</comment>
<dbReference type="InterPro" id="IPR007156">
    <property type="entry name" value="MamQ_LemA"/>
</dbReference>
<evidence type="ECO:0000256" key="4">
    <source>
        <dbReference type="ARBA" id="ARBA00022989"/>
    </source>
</evidence>
<comment type="similarity">
    <text evidence="2">Belongs to the LemA family.</text>
</comment>
<dbReference type="KEGG" id="tcd:AAIA72_12625"/>
<feature type="transmembrane region" description="Helical" evidence="6">
    <location>
        <begin position="223"/>
        <end position="245"/>
    </location>
</feature>
<keyword evidence="4 6" id="KW-1133">Transmembrane helix</keyword>
<feature type="transmembrane region" description="Helical" evidence="6">
    <location>
        <begin position="547"/>
        <end position="568"/>
    </location>
</feature>
<reference evidence="7" key="1">
    <citation type="submission" date="2024-05" db="EMBL/GenBank/DDBJ databases">
        <title>Genome sequencing of novel strain.</title>
        <authorList>
            <person name="Ganbat D."/>
            <person name="Ganbat S."/>
            <person name="Lee S.-J."/>
        </authorList>
    </citation>
    <scope>NUCLEOTIDE SEQUENCE</scope>
    <source>
        <strain evidence="7">SMD15-11</strain>
    </source>
</reference>
<dbReference type="Gene3D" id="1.20.1440.20">
    <property type="entry name" value="LemA-like domain"/>
    <property type="match status" value="1"/>
</dbReference>
<dbReference type="PANTHER" id="PTHR34478">
    <property type="entry name" value="PROTEIN LEMA"/>
    <property type="match status" value="1"/>
</dbReference>
<feature type="transmembrane region" description="Helical" evidence="6">
    <location>
        <begin position="580"/>
        <end position="600"/>
    </location>
</feature>
<dbReference type="AlphaFoldDB" id="A0AB39UTP2"/>
<keyword evidence="5 6" id="KW-0472">Membrane</keyword>
<dbReference type="Pfam" id="PF04011">
    <property type="entry name" value="LemA"/>
    <property type="match status" value="1"/>
</dbReference>
<evidence type="ECO:0000256" key="3">
    <source>
        <dbReference type="ARBA" id="ARBA00022692"/>
    </source>
</evidence>